<evidence type="ECO:0000256" key="3">
    <source>
        <dbReference type="ARBA" id="ARBA00023163"/>
    </source>
</evidence>
<organism evidence="5 8">
    <name type="scientific">Paracoccus versutus</name>
    <name type="common">Thiobacillus versutus</name>
    <dbReference type="NCBI Taxonomy" id="34007"/>
    <lineage>
        <taxon>Bacteria</taxon>
        <taxon>Pseudomonadati</taxon>
        <taxon>Pseudomonadota</taxon>
        <taxon>Alphaproteobacteria</taxon>
        <taxon>Rhodobacterales</taxon>
        <taxon>Paracoccaceae</taxon>
        <taxon>Paracoccus</taxon>
    </lineage>
</organism>
<evidence type="ECO:0000313" key="8">
    <source>
        <dbReference type="Proteomes" id="UP000256941"/>
    </source>
</evidence>
<evidence type="ECO:0000313" key="6">
    <source>
        <dbReference type="EMBL" id="REG43893.1"/>
    </source>
</evidence>
<keyword evidence="7" id="KW-1185">Reference proteome</keyword>
<dbReference type="GO" id="GO:0006950">
    <property type="term" value="P:response to stress"/>
    <property type="evidence" value="ECO:0007669"/>
    <property type="project" value="TreeGrafter"/>
</dbReference>
<comment type="caution">
    <text evidence="5">The sequence shown here is derived from an EMBL/GenBank/DDBJ whole genome shotgun (WGS) entry which is preliminary data.</text>
</comment>
<dbReference type="GO" id="GO:0003700">
    <property type="term" value="F:DNA-binding transcription factor activity"/>
    <property type="evidence" value="ECO:0007669"/>
    <property type="project" value="InterPro"/>
</dbReference>
<dbReference type="InterPro" id="IPR039422">
    <property type="entry name" value="MarR/SlyA-like"/>
</dbReference>
<dbReference type="EMBL" id="QTUJ01000003">
    <property type="protein sequence ID" value="REF68782.1"/>
    <property type="molecule type" value="Genomic_DNA"/>
</dbReference>
<keyword evidence="3" id="KW-0804">Transcription</keyword>
<dbReference type="SUPFAM" id="SSF46785">
    <property type="entry name" value="Winged helix' DNA-binding domain"/>
    <property type="match status" value="1"/>
</dbReference>
<keyword evidence="2" id="KW-0238">DNA-binding</keyword>
<sequence length="156" mass="16836">MSEDDEQGRPPRLGRLIGQASRRWRQAIDHRLQGCKVTDAGLAPLVQLARAGEPVRQKELAAALSLDSSSLVRILARLEADGLVRSAPDPRDGRAKALSLTPAGEALGRRALAVSRELEAEVLAGIDEDRIAAARDVLQRILDRLAPERTDKGNAP</sequence>
<dbReference type="PANTHER" id="PTHR33164">
    <property type="entry name" value="TRANSCRIPTIONAL REGULATOR, MARR FAMILY"/>
    <property type="match status" value="1"/>
</dbReference>
<protein>
    <submittedName>
        <fullName evidence="5 6">MarR family transcriptional regulator</fullName>
    </submittedName>
</protein>
<dbReference type="InterPro" id="IPR023187">
    <property type="entry name" value="Tscrpt_reg_MarR-type_CS"/>
</dbReference>
<feature type="domain" description="HTH marR-type" evidence="4">
    <location>
        <begin position="10"/>
        <end position="143"/>
    </location>
</feature>
<accession>A0A3D9XKW0</accession>
<evidence type="ECO:0000313" key="7">
    <source>
        <dbReference type="Proteomes" id="UP000256794"/>
    </source>
</evidence>
<reference evidence="7 8" key="1">
    <citation type="submission" date="2018-08" db="EMBL/GenBank/DDBJ databases">
        <title>Genomic Encyclopedia of Archaeal and Bacterial Type Strains, Phase II (KMG-II): from individual species to whole genera.</title>
        <authorList>
            <person name="Goeker M."/>
        </authorList>
    </citation>
    <scope>NUCLEOTIDE SEQUENCE [LARGE SCALE GENOMIC DNA]</scope>
    <source>
        <strain evidence="5 8">DSM 17099</strain>
        <strain evidence="6 7">DSM 582</strain>
    </source>
</reference>
<dbReference type="Proteomes" id="UP000256794">
    <property type="component" value="Unassembled WGS sequence"/>
</dbReference>
<evidence type="ECO:0000313" key="5">
    <source>
        <dbReference type="EMBL" id="REF68782.1"/>
    </source>
</evidence>
<dbReference type="GO" id="GO:0003677">
    <property type="term" value="F:DNA binding"/>
    <property type="evidence" value="ECO:0007669"/>
    <property type="project" value="UniProtKB-KW"/>
</dbReference>
<gene>
    <name evidence="6" type="ORF">ATH84_102447</name>
    <name evidence="5" type="ORF">BDD41_3854</name>
</gene>
<dbReference type="RefSeq" id="WP_036755127.1">
    <property type="nucleotide sequence ID" value="NZ_CP035284.1"/>
</dbReference>
<dbReference type="OrthoDB" id="2287011at2"/>
<dbReference type="InterPro" id="IPR036390">
    <property type="entry name" value="WH_DNA-bd_sf"/>
</dbReference>
<evidence type="ECO:0000259" key="4">
    <source>
        <dbReference type="PROSITE" id="PS50995"/>
    </source>
</evidence>
<dbReference type="PANTHER" id="PTHR33164:SF64">
    <property type="entry name" value="TRANSCRIPTIONAL REGULATOR SLYA"/>
    <property type="match status" value="1"/>
</dbReference>
<evidence type="ECO:0000256" key="1">
    <source>
        <dbReference type="ARBA" id="ARBA00023015"/>
    </source>
</evidence>
<dbReference type="eggNOG" id="COG1846">
    <property type="taxonomic scope" value="Bacteria"/>
</dbReference>
<proteinExistence type="predicted"/>
<keyword evidence="1" id="KW-0805">Transcription regulation</keyword>
<dbReference type="EMBL" id="QUMX01000024">
    <property type="protein sequence ID" value="REG43893.1"/>
    <property type="molecule type" value="Genomic_DNA"/>
</dbReference>
<name>A0A099FJQ1_PARVE</name>
<dbReference type="PROSITE" id="PS50995">
    <property type="entry name" value="HTH_MARR_2"/>
    <property type="match status" value="1"/>
</dbReference>
<dbReference type="SMART" id="SM00347">
    <property type="entry name" value="HTH_MARR"/>
    <property type="match status" value="1"/>
</dbReference>
<dbReference type="PROSITE" id="PS01117">
    <property type="entry name" value="HTH_MARR_1"/>
    <property type="match status" value="1"/>
</dbReference>
<dbReference type="Gene3D" id="1.10.10.10">
    <property type="entry name" value="Winged helix-like DNA-binding domain superfamily/Winged helix DNA-binding domain"/>
    <property type="match status" value="1"/>
</dbReference>
<dbReference type="InterPro" id="IPR036388">
    <property type="entry name" value="WH-like_DNA-bd_sf"/>
</dbReference>
<dbReference type="AlphaFoldDB" id="A0A099FJQ1"/>
<dbReference type="PRINTS" id="PR00598">
    <property type="entry name" value="HTHMARR"/>
</dbReference>
<dbReference type="InterPro" id="IPR000835">
    <property type="entry name" value="HTH_MarR-typ"/>
</dbReference>
<accession>A0A099FJQ1</accession>
<evidence type="ECO:0000256" key="2">
    <source>
        <dbReference type="ARBA" id="ARBA00023125"/>
    </source>
</evidence>
<dbReference type="Pfam" id="PF12802">
    <property type="entry name" value="MarR_2"/>
    <property type="match status" value="1"/>
</dbReference>
<dbReference type="Proteomes" id="UP000256941">
    <property type="component" value="Unassembled WGS sequence"/>
</dbReference>